<reference evidence="2" key="1">
    <citation type="journal article" date="2024" name="Front. Bioeng. Biotechnol.">
        <title>Genome-scale model development and genomic sequencing of the oleaginous clade Lipomyces.</title>
        <authorList>
            <person name="Czajka J.J."/>
            <person name="Han Y."/>
            <person name="Kim J."/>
            <person name="Mondo S.J."/>
            <person name="Hofstad B.A."/>
            <person name="Robles A."/>
            <person name="Haridas S."/>
            <person name="Riley R."/>
            <person name="LaButti K."/>
            <person name="Pangilinan J."/>
            <person name="Andreopoulos W."/>
            <person name="Lipzen A."/>
            <person name="Yan J."/>
            <person name="Wang M."/>
            <person name="Ng V."/>
            <person name="Grigoriev I.V."/>
            <person name="Spatafora J.W."/>
            <person name="Magnuson J.K."/>
            <person name="Baker S.E."/>
            <person name="Pomraning K.R."/>
        </authorList>
    </citation>
    <scope>NUCLEOTIDE SEQUENCE [LARGE SCALE GENOMIC DNA]</scope>
    <source>
        <strain evidence="2">CBS 10300</strain>
    </source>
</reference>
<dbReference type="Proteomes" id="UP001489719">
    <property type="component" value="Unassembled WGS sequence"/>
</dbReference>
<evidence type="ECO:0000313" key="2">
    <source>
        <dbReference type="Proteomes" id="UP001489719"/>
    </source>
</evidence>
<keyword evidence="2" id="KW-1185">Reference proteome</keyword>
<proteinExistence type="predicted"/>
<gene>
    <name evidence="1" type="ORF">V1517DRAFT_376061</name>
</gene>
<evidence type="ECO:0000313" key="1">
    <source>
        <dbReference type="EMBL" id="KAK9319963.1"/>
    </source>
</evidence>
<sequence length="308" mass="35603">MEQFPAGPSQYDHFALTIGQHFATGFKARSYVQQYAIRNNFAVKDVRARTRNTPHLPAAVGTQGEVRVTRLREARVTRLREARSVLSQCPWRVRFKKQLDDKWVTTELINEHPGHQLEGVNPYAYPENRSLSEEAKQAMFALVRDSRATLTQVARMVNVTYGTHILARDVYNRTYDHHEEKRTSCAKYLESLREDAYKLNRFRLPLVNIVAVDNNLHTIRVALCFVTSEQTQSYKWVLEQLSFGRSFSADVQSTLPLEYPTKYRQELSSNVQQHDAVREFMASVKQLVTSDSTELMEANLEQIETDFP</sequence>
<name>A0ACC3TFK6_9ASCO</name>
<protein>
    <submittedName>
        <fullName evidence="1">Uncharacterized protein</fullName>
    </submittedName>
</protein>
<comment type="caution">
    <text evidence="1">The sequence shown here is derived from an EMBL/GenBank/DDBJ whole genome shotgun (WGS) entry which is preliminary data.</text>
</comment>
<accession>A0ACC3TFK6</accession>
<organism evidence="1 2">
    <name type="scientific">Lipomyces orientalis</name>
    <dbReference type="NCBI Taxonomy" id="1233043"/>
    <lineage>
        <taxon>Eukaryota</taxon>
        <taxon>Fungi</taxon>
        <taxon>Dikarya</taxon>
        <taxon>Ascomycota</taxon>
        <taxon>Saccharomycotina</taxon>
        <taxon>Lipomycetes</taxon>
        <taxon>Lipomycetales</taxon>
        <taxon>Lipomycetaceae</taxon>
        <taxon>Lipomyces</taxon>
    </lineage>
</organism>
<dbReference type="EMBL" id="MU970152">
    <property type="protein sequence ID" value="KAK9319963.1"/>
    <property type="molecule type" value="Genomic_DNA"/>
</dbReference>